<dbReference type="EMBL" id="QUNF01000016">
    <property type="protein sequence ID" value="REG83996.1"/>
    <property type="molecule type" value="Genomic_DNA"/>
</dbReference>
<evidence type="ECO:0000313" key="2">
    <source>
        <dbReference type="Proteomes" id="UP000256405"/>
    </source>
</evidence>
<dbReference type="Proteomes" id="UP000256405">
    <property type="component" value="Unassembled WGS sequence"/>
</dbReference>
<proteinExistence type="predicted"/>
<sequence>MGFFGWDNNLWLGEEALPLANETEVKNCLPGLNAAFSGFYASFKHVTPFAYKRIT</sequence>
<dbReference type="RefSeq" id="WP_169714419.1">
    <property type="nucleotide sequence ID" value="NZ_MSSW01000031.1"/>
</dbReference>
<gene>
    <name evidence="1" type="ORF">C8N25_11651</name>
</gene>
<accession>A0A3E0DMS3</accession>
<reference evidence="1 2" key="1">
    <citation type="submission" date="2018-08" db="EMBL/GenBank/DDBJ databases">
        <title>Genomic Encyclopedia of Archaeal and Bacterial Type Strains, Phase II (KMG-II): from individual species to whole genera.</title>
        <authorList>
            <person name="Goeker M."/>
        </authorList>
    </citation>
    <scope>NUCLEOTIDE SEQUENCE [LARGE SCALE GENOMIC DNA]</scope>
    <source>
        <strain evidence="1 2">DSM 15986</strain>
    </source>
</reference>
<evidence type="ECO:0000313" key="1">
    <source>
        <dbReference type="EMBL" id="REG83996.1"/>
    </source>
</evidence>
<comment type="caution">
    <text evidence="1">The sequence shown here is derived from an EMBL/GenBank/DDBJ whole genome shotgun (WGS) entry which is preliminary data.</text>
</comment>
<protein>
    <submittedName>
        <fullName evidence="1">Uncharacterized protein</fullName>
    </submittedName>
</protein>
<organism evidence="1 2">
    <name type="scientific">Algoriphagus antarcticus</name>
    <dbReference type="NCBI Taxonomy" id="238540"/>
    <lineage>
        <taxon>Bacteria</taxon>
        <taxon>Pseudomonadati</taxon>
        <taxon>Bacteroidota</taxon>
        <taxon>Cytophagia</taxon>
        <taxon>Cytophagales</taxon>
        <taxon>Cyclobacteriaceae</taxon>
        <taxon>Algoriphagus</taxon>
    </lineage>
</organism>
<keyword evidence="2" id="KW-1185">Reference proteome</keyword>
<dbReference type="AlphaFoldDB" id="A0A3E0DMS3"/>
<name>A0A3E0DMS3_9BACT</name>